<sequence>MTAQPRYVTYHSTQFLANITTRFWVQVKGAGGRLVRCCNQAPPCSPDLLWLPFVGATKDSEEPSSYHHKYNNKLSLNPRVLTPHPNPTTTATFSQRPKDALLLLQAHWRPQLRHQRPRRPPRRPSRTLALPHRSLQLLQIAIPQ</sequence>
<evidence type="ECO:0000313" key="3">
    <source>
        <dbReference type="Proteomes" id="UP000014480"/>
    </source>
</evidence>
<dbReference type="EMBL" id="AMCV02000022">
    <property type="protein sequence ID" value="TDZ18781.1"/>
    <property type="molecule type" value="Genomic_DNA"/>
</dbReference>
<accession>A0A484FM50</accession>
<organism evidence="2 3">
    <name type="scientific">Colletotrichum orbiculare (strain 104-T / ATCC 96160 / CBS 514.97 / LARS 414 / MAFF 240422)</name>
    <name type="common">Cucumber anthracnose fungus</name>
    <name type="synonym">Colletotrichum lagenarium</name>
    <dbReference type="NCBI Taxonomy" id="1213857"/>
    <lineage>
        <taxon>Eukaryota</taxon>
        <taxon>Fungi</taxon>
        <taxon>Dikarya</taxon>
        <taxon>Ascomycota</taxon>
        <taxon>Pezizomycotina</taxon>
        <taxon>Sordariomycetes</taxon>
        <taxon>Hypocreomycetidae</taxon>
        <taxon>Glomerellales</taxon>
        <taxon>Glomerellaceae</taxon>
        <taxon>Colletotrichum</taxon>
        <taxon>Colletotrichum orbiculare species complex</taxon>
    </lineage>
</organism>
<evidence type="ECO:0000313" key="2">
    <source>
        <dbReference type="EMBL" id="TDZ18781.1"/>
    </source>
</evidence>
<reference evidence="3" key="1">
    <citation type="journal article" date="2013" name="New Phytol.">
        <title>Comparative genomic and transcriptomic analyses reveal the hemibiotrophic stage shift of Colletotrichum fungi.</title>
        <authorList>
            <person name="Gan P."/>
            <person name="Ikeda K."/>
            <person name="Irieda H."/>
            <person name="Narusaka M."/>
            <person name="O'Connell R.J."/>
            <person name="Narusaka Y."/>
            <person name="Takano Y."/>
            <person name="Kubo Y."/>
            <person name="Shirasu K."/>
        </authorList>
    </citation>
    <scope>NUCLEOTIDE SEQUENCE [LARGE SCALE GENOMIC DNA]</scope>
    <source>
        <strain evidence="3">104-T / ATCC 96160 / CBS 514.97 / LARS 414 / MAFF 240422</strain>
    </source>
</reference>
<evidence type="ECO:0000256" key="1">
    <source>
        <dbReference type="SAM" id="MobiDB-lite"/>
    </source>
</evidence>
<protein>
    <submittedName>
        <fullName evidence="2">Uncharacterized protein</fullName>
    </submittedName>
</protein>
<comment type="caution">
    <text evidence="2">The sequence shown here is derived from an EMBL/GenBank/DDBJ whole genome shotgun (WGS) entry which is preliminary data.</text>
</comment>
<feature type="region of interest" description="Disordered" evidence="1">
    <location>
        <begin position="77"/>
        <end position="96"/>
    </location>
</feature>
<gene>
    <name evidence="2" type="ORF">Cob_v008255</name>
</gene>
<name>A0A484FM50_COLOR</name>
<dbReference type="Proteomes" id="UP000014480">
    <property type="component" value="Unassembled WGS sequence"/>
</dbReference>
<proteinExistence type="predicted"/>
<dbReference type="AlphaFoldDB" id="A0A484FM50"/>
<keyword evidence="3" id="KW-1185">Reference proteome</keyword>
<reference evidence="3" key="2">
    <citation type="journal article" date="2019" name="Mol. Plant Microbe Interact.">
        <title>Genome sequence resources for four phytopathogenic fungi from the Colletotrichum orbiculare species complex.</title>
        <authorList>
            <person name="Gan P."/>
            <person name="Tsushima A."/>
            <person name="Narusaka M."/>
            <person name="Narusaka Y."/>
            <person name="Takano Y."/>
            <person name="Kubo Y."/>
            <person name="Shirasu K."/>
        </authorList>
    </citation>
    <scope>GENOME REANNOTATION</scope>
    <source>
        <strain evidence="3">104-T / ATCC 96160 / CBS 514.97 / LARS 414 / MAFF 240422</strain>
    </source>
</reference>